<reference evidence="2" key="1">
    <citation type="journal article" date="2014" name="Front. Microbiol.">
        <title>High frequency of phylogenetically diverse reductive dehalogenase-homologous genes in deep subseafloor sedimentary metagenomes.</title>
        <authorList>
            <person name="Kawai M."/>
            <person name="Futagami T."/>
            <person name="Toyoda A."/>
            <person name="Takaki Y."/>
            <person name="Nishi S."/>
            <person name="Hori S."/>
            <person name="Arai W."/>
            <person name="Tsubouchi T."/>
            <person name="Morono Y."/>
            <person name="Uchiyama I."/>
            <person name="Ito T."/>
            <person name="Fujiyama A."/>
            <person name="Inagaki F."/>
            <person name="Takami H."/>
        </authorList>
    </citation>
    <scope>NUCLEOTIDE SEQUENCE</scope>
    <source>
        <strain evidence="2">Expedition CK06-06</strain>
    </source>
</reference>
<sequence length="136" mass="15171">MQRIRAVWKSVVAGIVFEHDTIEWLRRELSRNAQLRQLCGFDVFGGGGAAPPAWVYTRFLKKVLAHLCLVEAMFDALVKDSSQRLPDLGQRLAIDSKALSSFGRPSKKDKEDGRRDLDAGRGTKTYRCPAAVRGVP</sequence>
<gene>
    <name evidence="2" type="ORF">S01H1_41443</name>
</gene>
<protein>
    <submittedName>
        <fullName evidence="2">Uncharacterized protein</fullName>
    </submittedName>
</protein>
<comment type="caution">
    <text evidence="2">The sequence shown here is derived from an EMBL/GenBank/DDBJ whole genome shotgun (WGS) entry which is preliminary data.</text>
</comment>
<evidence type="ECO:0000313" key="2">
    <source>
        <dbReference type="EMBL" id="GAF99977.1"/>
    </source>
</evidence>
<dbReference type="AlphaFoldDB" id="X0UI03"/>
<evidence type="ECO:0000256" key="1">
    <source>
        <dbReference type="SAM" id="MobiDB-lite"/>
    </source>
</evidence>
<feature type="non-terminal residue" evidence="2">
    <location>
        <position position="136"/>
    </location>
</feature>
<dbReference type="EMBL" id="BARS01026287">
    <property type="protein sequence ID" value="GAF99977.1"/>
    <property type="molecule type" value="Genomic_DNA"/>
</dbReference>
<organism evidence="2">
    <name type="scientific">marine sediment metagenome</name>
    <dbReference type="NCBI Taxonomy" id="412755"/>
    <lineage>
        <taxon>unclassified sequences</taxon>
        <taxon>metagenomes</taxon>
        <taxon>ecological metagenomes</taxon>
    </lineage>
</organism>
<name>X0UI03_9ZZZZ</name>
<feature type="compositionally biased region" description="Basic and acidic residues" evidence="1">
    <location>
        <begin position="106"/>
        <end position="121"/>
    </location>
</feature>
<accession>X0UI03</accession>
<feature type="region of interest" description="Disordered" evidence="1">
    <location>
        <begin position="99"/>
        <end position="125"/>
    </location>
</feature>
<proteinExistence type="predicted"/>